<gene>
    <name evidence="1" type="ORF">G3580_10055</name>
</gene>
<evidence type="ECO:0000313" key="2">
    <source>
        <dbReference type="Proteomes" id="UP000501991"/>
    </source>
</evidence>
<organism evidence="1 2">
    <name type="scientific">Nitrogeniibacter mangrovi</name>
    <dbReference type="NCBI Taxonomy" id="2016596"/>
    <lineage>
        <taxon>Bacteria</taxon>
        <taxon>Pseudomonadati</taxon>
        <taxon>Pseudomonadota</taxon>
        <taxon>Betaproteobacteria</taxon>
        <taxon>Rhodocyclales</taxon>
        <taxon>Zoogloeaceae</taxon>
        <taxon>Nitrogeniibacter</taxon>
    </lineage>
</organism>
<sequence>MCLIAFAWRVHPAYPLVVVANRDEYFERPSAAAQWWAEAPDLLAGRDLSAGGTWLGVTRTGRFAAVTNYRDPARVRADTESRGHLVLAALQAPDLNDTARAIAQRKGDYNPFNLLACDGRDMVVVESEGDGVRRLAPGVHGLSNHLLDTDWPKLHAAREGLAAALDTLPAHEPLVAMMRDDRPAPDAALPHTGISLAWERRLSSAFIRAPGYGTRCTTVVLVGRDGRCRFLEQRWNADGDADGLTDETFTIPCWPAGSACTGAQSPLP</sequence>
<dbReference type="Gene3D" id="3.60.60.10">
    <property type="entry name" value="Penicillin V Acylase, Chain A"/>
    <property type="match status" value="1"/>
</dbReference>
<dbReference type="EMBL" id="CP048836">
    <property type="protein sequence ID" value="QID17954.1"/>
    <property type="molecule type" value="Genomic_DNA"/>
</dbReference>
<dbReference type="Pfam" id="PF05742">
    <property type="entry name" value="TANGO2"/>
    <property type="match status" value="1"/>
</dbReference>
<dbReference type="AlphaFoldDB" id="A0A6C1B6S9"/>
<dbReference type="PANTHER" id="PTHR17985">
    <property type="entry name" value="SER/THR-RICH PROTEIN T10 IN DGCR REGION"/>
    <property type="match status" value="1"/>
</dbReference>
<dbReference type="PANTHER" id="PTHR17985:SF8">
    <property type="entry name" value="TRANSPORT AND GOLGI ORGANIZATION PROTEIN 2 HOMOLOG"/>
    <property type="match status" value="1"/>
</dbReference>
<reference evidence="1 2" key="1">
    <citation type="submission" date="2020-02" db="EMBL/GenBank/DDBJ databases">
        <title>Nitrogenibacter mangrovi gen. nov., sp. nov. isolated from mangrove sediment, a denitrifying betaproteobacterium.</title>
        <authorList>
            <person name="Liao H."/>
            <person name="Tian Y."/>
        </authorList>
    </citation>
    <scope>NUCLEOTIDE SEQUENCE [LARGE SCALE GENOMIC DNA]</scope>
    <source>
        <strain evidence="1 2">M9-3-2</strain>
    </source>
</reference>
<protein>
    <submittedName>
        <fullName evidence="1">NRDE family protein</fullName>
    </submittedName>
</protein>
<evidence type="ECO:0000313" key="1">
    <source>
        <dbReference type="EMBL" id="QID17954.1"/>
    </source>
</evidence>
<proteinExistence type="predicted"/>
<keyword evidence="2" id="KW-1185">Reference proteome</keyword>
<name>A0A6C1B6S9_9RHOO</name>
<dbReference type="Proteomes" id="UP000501991">
    <property type="component" value="Chromosome"/>
</dbReference>
<dbReference type="RefSeq" id="WP_173765144.1">
    <property type="nucleotide sequence ID" value="NZ_CP048836.1"/>
</dbReference>
<dbReference type="KEGG" id="azq:G3580_10055"/>
<dbReference type="InterPro" id="IPR008551">
    <property type="entry name" value="TANGO2"/>
</dbReference>
<accession>A0A6C1B6S9</accession>